<organism evidence="1 2">
    <name type="scientific">Kroppenstedtia guangzhouensis</name>
    <dbReference type="NCBI Taxonomy" id="1274356"/>
    <lineage>
        <taxon>Bacteria</taxon>
        <taxon>Bacillati</taxon>
        <taxon>Bacillota</taxon>
        <taxon>Bacilli</taxon>
        <taxon>Bacillales</taxon>
        <taxon>Thermoactinomycetaceae</taxon>
        <taxon>Kroppenstedtia</taxon>
    </lineage>
</organism>
<dbReference type="EMBL" id="BMEX01000020">
    <property type="protein sequence ID" value="GGA56118.1"/>
    <property type="molecule type" value="Genomic_DNA"/>
</dbReference>
<dbReference type="RefSeq" id="WP_188433485.1">
    <property type="nucleotide sequence ID" value="NZ_BMEX01000020.1"/>
</dbReference>
<accession>A0ABQ1H349</accession>
<evidence type="ECO:0000313" key="2">
    <source>
        <dbReference type="Proteomes" id="UP000617979"/>
    </source>
</evidence>
<proteinExistence type="predicted"/>
<reference evidence="2" key="1">
    <citation type="journal article" date="2019" name="Int. J. Syst. Evol. Microbiol.">
        <title>The Global Catalogue of Microorganisms (GCM) 10K type strain sequencing project: providing services to taxonomists for standard genome sequencing and annotation.</title>
        <authorList>
            <consortium name="The Broad Institute Genomics Platform"/>
            <consortium name="The Broad Institute Genome Sequencing Center for Infectious Disease"/>
            <person name="Wu L."/>
            <person name="Ma J."/>
        </authorList>
    </citation>
    <scope>NUCLEOTIDE SEQUENCE [LARGE SCALE GENOMIC DNA]</scope>
    <source>
        <strain evidence="2">CGMCC 1.12404</strain>
    </source>
</reference>
<dbReference type="Proteomes" id="UP000617979">
    <property type="component" value="Unassembled WGS sequence"/>
</dbReference>
<name>A0ABQ1H349_9BACL</name>
<sequence>MKKVIEIVNKVMDKIVNAVKKQGSCVECGEKIHPAQRLCDDCSAHEEMLIAEQMSLEAFEAALKVQGPIEPDFDNWFNSWNVQDAYTDWAYSPDCPGLMEVAERNVPFAMGTPEYRKAVEMINRKIQEEIQMMREAREKEALRAEEALL</sequence>
<keyword evidence="2" id="KW-1185">Reference proteome</keyword>
<protein>
    <submittedName>
        <fullName evidence="1">Uncharacterized protein</fullName>
    </submittedName>
</protein>
<gene>
    <name evidence="1" type="ORF">GCM10007416_31620</name>
</gene>
<comment type="caution">
    <text evidence="1">The sequence shown here is derived from an EMBL/GenBank/DDBJ whole genome shotgun (WGS) entry which is preliminary data.</text>
</comment>
<evidence type="ECO:0000313" key="1">
    <source>
        <dbReference type="EMBL" id="GGA56118.1"/>
    </source>
</evidence>